<evidence type="ECO:0000256" key="8">
    <source>
        <dbReference type="ARBA" id="ARBA00023180"/>
    </source>
</evidence>
<dbReference type="InterPro" id="IPR036772">
    <property type="entry name" value="SRCR-like_dom_sf"/>
</dbReference>
<organism evidence="11 12">
    <name type="scientific">Geodia barretti</name>
    <name type="common">Barrett's horny sponge</name>
    <dbReference type="NCBI Taxonomy" id="519541"/>
    <lineage>
        <taxon>Eukaryota</taxon>
        <taxon>Metazoa</taxon>
        <taxon>Porifera</taxon>
        <taxon>Demospongiae</taxon>
        <taxon>Heteroscleromorpha</taxon>
        <taxon>Tetractinellida</taxon>
        <taxon>Astrophorina</taxon>
        <taxon>Geodiidae</taxon>
        <taxon>Geodia</taxon>
    </lineage>
</organism>
<protein>
    <submittedName>
        <fullName evidence="11">Scavenger receptor cysteine-rich domain superfamily protein</fullName>
    </submittedName>
</protein>
<evidence type="ECO:0000259" key="10">
    <source>
        <dbReference type="PROSITE" id="PS50287"/>
    </source>
</evidence>
<evidence type="ECO:0000256" key="6">
    <source>
        <dbReference type="ARBA" id="ARBA00023136"/>
    </source>
</evidence>
<evidence type="ECO:0000313" key="11">
    <source>
        <dbReference type="EMBL" id="CAI8055168.1"/>
    </source>
</evidence>
<feature type="disulfide bond" evidence="9">
    <location>
        <begin position="179"/>
        <end position="189"/>
    </location>
</feature>
<evidence type="ECO:0000313" key="12">
    <source>
        <dbReference type="Proteomes" id="UP001174909"/>
    </source>
</evidence>
<feature type="disulfide bond" evidence="9">
    <location>
        <begin position="517"/>
        <end position="581"/>
    </location>
</feature>
<evidence type="ECO:0000256" key="1">
    <source>
        <dbReference type="ARBA" id="ARBA00004167"/>
    </source>
</evidence>
<feature type="disulfide bond" evidence="9">
    <location>
        <begin position="561"/>
        <end position="571"/>
    </location>
</feature>
<keyword evidence="5" id="KW-1133">Transmembrane helix</keyword>
<dbReference type="InterPro" id="IPR001190">
    <property type="entry name" value="SRCR"/>
</dbReference>
<dbReference type="PANTHER" id="PTHR48071">
    <property type="entry name" value="SRCR DOMAIN-CONTAINING PROTEIN"/>
    <property type="match status" value="1"/>
</dbReference>
<keyword evidence="11" id="KW-0675">Receptor</keyword>
<keyword evidence="7 9" id="KW-1015">Disulfide bond</keyword>
<dbReference type="Pfam" id="PF00530">
    <property type="entry name" value="SRCR"/>
    <property type="match status" value="5"/>
</dbReference>
<dbReference type="FunFam" id="3.10.250.10:FF:000016">
    <property type="entry name" value="Scavenger receptor cysteine-rich protein type 12"/>
    <property type="match status" value="3"/>
</dbReference>
<evidence type="ECO:0000256" key="3">
    <source>
        <dbReference type="ARBA" id="ARBA00022729"/>
    </source>
</evidence>
<feature type="disulfide bond" evidence="9">
    <location>
        <begin position="9"/>
        <end position="73"/>
    </location>
</feature>
<gene>
    <name evidence="11" type="ORF">GBAR_LOCUS30120</name>
</gene>
<comment type="subcellular location">
    <subcellularLocation>
        <location evidence="1">Membrane</location>
        <topology evidence="1">Single-pass membrane protein</topology>
    </subcellularLocation>
</comment>
<feature type="domain" description="SRCR" evidence="10">
    <location>
        <begin position="93"/>
        <end position="207"/>
    </location>
</feature>
<keyword evidence="6" id="KW-0472">Membrane</keyword>
<sequence>LSGLWGSVCNYLWDARHAQVVCRQLGYDGPSFPLHHTTTLTVSPAYHLDNVDCRGNEIMLSDCKHRGIGLHDCSPGQEAGVTCNNRECTENDVRLVSGRTGDDGQVEMCLNGAWTPVCSDRWGYRPSNVVCRQLGYNGREFRAVSLVSLYNEAHFSLPASYPRVRQRAKLQNYLVTVNCIGNEARLSGCSHRKVSVCYGGTAGVICNNGTCDEGTVHLVGSDDVSRGRAIYCHNGTWHSLCRDHWNSTGEEARVLCQTLGYDTSRYALALVDYGRGTSPVIQCGSGQNALSDCSKLDDSQCRDVTGVDCIAPCTTQGLTDCQQDNVENYYGFWGFEFYYCNCSSDCISDGSCCSDISVTKNCFGAEKECKNGKVRLVGGVTNSTGRLEFCANGVWGRVCNELEYWGPDNARVVCRQLGFSEKGAYILDYEDRFGTSNRSAVIGEVYCNGTEPELLECFHASIGTHRCYRGSIDTDIIISCYDENRGCENGEVRLQGGAGSSNGHVEFCKDRVWGRVCRRGWDMNDTMVVCRQLGFDPEDSADIPGPANAGDVPVFLGQVNCSGSEQYFNECSHGRPPTGGCARAAISCKTSSNETKCAAQAETSTYPASYGECSVYKSETGVCDDVVRPGIDYVYASYRLGDQSTIAQLLNKNIKDIDTDQNEYCMKQSAQSSLSFLPPSLWQLHPSGPSLLHLPGTMSDGTGDMSHNMEHSSLGIRFCRPCNRM</sequence>
<evidence type="ECO:0000256" key="7">
    <source>
        <dbReference type="ARBA" id="ARBA00023157"/>
    </source>
</evidence>
<keyword evidence="12" id="KW-1185">Reference proteome</keyword>
<comment type="caution">
    <text evidence="11">The sequence shown here is derived from an EMBL/GenBank/DDBJ whole genome shotgun (WGS) entry which is preliminary data.</text>
</comment>
<keyword evidence="3" id="KW-0732">Signal</keyword>
<reference evidence="11" key="1">
    <citation type="submission" date="2023-03" db="EMBL/GenBank/DDBJ databases">
        <authorList>
            <person name="Steffen K."/>
            <person name="Cardenas P."/>
        </authorList>
    </citation>
    <scope>NUCLEOTIDE SEQUENCE</scope>
</reference>
<feature type="disulfide bond" evidence="9">
    <location>
        <begin position="53"/>
        <end position="63"/>
    </location>
</feature>
<name>A0AA35TVD3_GEOBA</name>
<dbReference type="PROSITE" id="PS00420">
    <property type="entry name" value="SRCR_1"/>
    <property type="match status" value="1"/>
</dbReference>
<comment type="caution">
    <text evidence="9">Lacks conserved residue(s) required for the propagation of feature annotation.</text>
</comment>
<feature type="domain" description="SRCR" evidence="10">
    <location>
        <begin position="492"/>
        <end position="589"/>
    </location>
</feature>
<dbReference type="Proteomes" id="UP001174909">
    <property type="component" value="Unassembled WGS sequence"/>
</dbReference>
<dbReference type="SMART" id="SM00202">
    <property type="entry name" value="SR"/>
    <property type="match status" value="5"/>
</dbReference>
<dbReference type="SUPFAM" id="SSF56487">
    <property type="entry name" value="SRCR-like"/>
    <property type="match status" value="5"/>
</dbReference>
<feature type="disulfide bond" evidence="9">
    <location>
        <begin position="22"/>
        <end position="83"/>
    </location>
</feature>
<evidence type="ECO:0000256" key="5">
    <source>
        <dbReference type="ARBA" id="ARBA00022989"/>
    </source>
</evidence>
<feature type="domain" description="SRCR" evidence="10">
    <location>
        <begin position="1"/>
        <end position="84"/>
    </location>
</feature>
<dbReference type="EMBL" id="CASHTH010004255">
    <property type="protein sequence ID" value="CAI8055168.1"/>
    <property type="molecule type" value="Genomic_DNA"/>
</dbReference>
<evidence type="ECO:0000256" key="9">
    <source>
        <dbReference type="PROSITE-ProRule" id="PRU00196"/>
    </source>
</evidence>
<feature type="domain" description="SRCR" evidence="10">
    <location>
        <begin position="374"/>
        <end position="481"/>
    </location>
</feature>
<dbReference type="AlphaFoldDB" id="A0AA35TVD3"/>
<proteinExistence type="predicted"/>
<keyword evidence="2" id="KW-0812">Transmembrane</keyword>
<feature type="non-terminal residue" evidence="11">
    <location>
        <position position="1"/>
    </location>
</feature>
<feature type="disulfide bond" evidence="9">
    <location>
        <begin position="283"/>
        <end position="293"/>
    </location>
</feature>
<dbReference type="GO" id="GO:0016020">
    <property type="term" value="C:membrane"/>
    <property type="evidence" value="ECO:0007669"/>
    <property type="project" value="UniProtKB-SubCell"/>
</dbReference>
<keyword evidence="4" id="KW-0677">Repeat</keyword>
<dbReference type="PRINTS" id="PR00258">
    <property type="entry name" value="SPERACTRCPTR"/>
</dbReference>
<feature type="domain" description="SRCR" evidence="10">
    <location>
        <begin position="216"/>
        <end position="310"/>
    </location>
</feature>
<dbReference type="Gene3D" id="3.10.250.10">
    <property type="entry name" value="SRCR-like domain"/>
    <property type="match status" value="5"/>
</dbReference>
<evidence type="ECO:0000256" key="2">
    <source>
        <dbReference type="ARBA" id="ARBA00022692"/>
    </source>
</evidence>
<accession>A0AA35TVD3</accession>
<keyword evidence="8" id="KW-0325">Glycoprotein</keyword>
<dbReference type="PANTHER" id="PTHR48071:SF18">
    <property type="entry name" value="DELETED IN MALIGNANT BRAIN TUMORS 1 PROTEIN-RELATED"/>
    <property type="match status" value="1"/>
</dbReference>
<evidence type="ECO:0000256" key="4">
    <source>
        <dbReference type="ARBA" id="ARBA00022737"/>
    </source>
</evidence>
<dbReference type="PROSITE" id="PS50287">
    <property type="entry name" value="SRCR_2"/>
    <property type="match status" value="5"/>
</dbReference>
<feature type="disulfide bond" evidence="9">
    <location>
        <begin position="447"/>
        <end position="457"/>
    </location>
</feature>